<feature type="region of interest" description="Disordered" evidence="1">
    <location>
        <begin position="114"/>
        <end position="151"/>
    </location>
</feature>
<keyword evidence="3" id="KW-1185">Reference proteome</keyword>
<protein>
    <submittedName>
        <fullName evidence="2">Uncharacterized protein</fullName>
    </submittedName>
</protein>
<gene>
    <name evidence="2" type="ORF">CYMTET_38286</name>
</gene>
<evidence type="ECO:0000256" key="1">
    <source>
        <dbReference type="SAM" id="MobiDB-lite"/>
    </source>
</evidence>
<reference evidence="2 3" key="1">
    <citation type="journal article" date="2015" name="Genome Biol. Evol.">
        <title>Comparative Genomics of a Bacterivorous Green Alga Reveals Evolutionary Causalities and Consequences of Phago-Mixotrophic Mode of Nutrition.</title>
        <authorList>
            <person name="Burns J.A."/>
            <person name="Paasch A."/>
            <person name="Narechania A."/>
            <person name="Kim E."/>
        </authorList>
    </citation>
    <scope>NUCLEOTIDE SEQUENCE [LARGE SCALE GENOMIC DNA]</scope>
    <source>
        <strain evidence="2 3">PLY_AMNH</strain>
    </source>
</reference>
<evidence type="ECO:0000313" key="3">
    <source>
        <dbReference type="Proteomes" id="UP001190700"/>
    </source>
</evidence>
<sequence length="151" mass="16172">MDWLQGMPRAPMSVDECDELWERMVKSHNTKKGVYAILCNRYTMLTLRASLDAEGGGTDAVRAKLAFMEEKVNPGTEGVVGDSVMKKWLEEFDSSKSHSLMTATAKQAALAAKATLGGRSDSRIGQGRGARAPLTPSRSAGKGAKGSRPGQ</sequence>
<dbReference type="EMBL" id="LGRX02025428">
    <property type="protein sequence ID" value="KAK3252411.1"/>
    <property type="molecule type" value="Genomic_DNA"/>
</dbReference>
<organism evidence="2 3">
    <name type="scientific">Cymbomonas tetramitiformis</name>
    <dbReference type="NCBI Taxonomy" id="36881"/>
    <lineage>
        <taxon>Eukaryota</taxon>
        <taxon>Viridiplantae</taxon>
        <taxon>Chlorophyta</taxon>
        <taxon>Pyramimonadophyceae</taxon>
        <taxon>Pyramimonadales</taxon>
        <taxon>Pyramimonadaceae</taxon>
        <taxon>Cymbomonas</taxon>
    </lineage>
</organism>
<evidence type="ECO:0000313" key="2">
    <source>
        <dbReference type="EMBL" id="KAK3252411.1"/>
    </source>
</evidence>
<proteinExistence type="predicted"/>
<accession>A0AAE0F535</accession>
<dbReference type="AlphaFoldDB" id="A0AAE0F535"/>
<name>A0AAE0F535_9CHLO</name>
<dbReference type="Proteomes" id="UP001190700">
    <property type="component" value="Unassembled WGS sequence"/>
</dbReference>
<comment type="caution">
    <text evidence="2">The sequence shown here is derived from an EMBL/GenBank/DDBJ whole genome shotgun (WGS) entry which is preliminary data.</text>
</comment>